<dbReference type="Gene3D" id="3.30.420.10">
    <property type="entry name" value="Ribonuclease H-like superfamily/Ribonuclease H"/>
    <property type="match status" value="1"/>
</dbReference>
<dbReference type="InterPro" id="IPR012337">
    <property type="entry name" value="RNaseH-like_sf"/>
</dbReference>
<evidence type="ECO:0000313" key="2">
    <source>
        <dbReference type="EMBL" id="MCL7022102.1"/>
    </source>
</evidence>
<name>A0AA41RKP7_PAPNU</name>
<dbReference type="InterPro" id="IPR053151">
    <property type="entry name" value="RNase_H-like"/>
</dbReference>
<reference evidence="2" key="1">
    <citation type="submission" date="2022-03" db="EMBL/GenBank/DDBJ databases">
        <title>A functionally conserved STORR gene fusion in Papaver species that diverged 16.8 million years ago.</title>
        <authorList>
            <person name="Catania T."/>
        </authorList>
    </citation>
    <scope>NUCLEOTIDE SEQUENCE</scope>
    <source>
        <strain evidence="2">S-191538</strain>
    </source>
</reference>
<dbReference type="InterPro" id="IPR036397">
    <property type="entry name" value="RNaseH_sf"/>
</dbReference>
<dbReference type="PANTHER" id="PTHR47723:SF19">
    <property type="entry name" value="POLYNUCLEOTIDYL TRANSFERASE, RIBONUCLEASE H-LIKE SUPERFAMILY PROTEIN"/>
    <property type="match status" value="1"/>
</dbReference>
<keyword evidence="3" id="KW-1185">Reference proteome</keyword>
<accession>A0AA41RKP7</accession>
<dbReference type="PANTHER" id="PTHR47723">
    <property type="entry name" value="OS05G0353850 PROTEIN"/>
    <property type="match status" value="1"/>
</dbReference>
<dbReference type="SUPFAM" id="SSF53098">
    <property type="entry name" value="Ribonuclease H-like"/>
    <property type="match status" value="1"/>
</dbReference>
<dbReference type="GO" id="GO:0003676">
    <property type="term" value="F:nucleic acid binding"/>
    <property type="evidence" value="ECO:0007669"/>
    <property type="project" value="InterPro"/>
</dbReference>
<feature type="compositionally biased region" description="Low complexity" evidence="1">
    <location>
        <begin position="1"/>
        <end position="20"/>
    </location>
</feature>
<gene>
    <name evidence="2" type="ORF">MKW94_007749</name>
</gene>
<dbReference type="InterPro" id="IPR044730">
    <property type="entry name" value="RNase_H-like_dom_plant"/>
</dbReference>
<organism evidence="2 3">
    <name type="scientific">Papaver nudicaule</name>
    <name type="common">Iceland poppy</name>
    <dbReference type="NCBI Taxonomy" id="74823"/>
    <lineage>
        <taxon>Eukaryota</taxon>
        <taxon>Viridiplantae</taxon>
        <taxon>Streptophyta</taxon>
        <taxon>Embryophyta</taxon>
        <taxon>Tracheophyta</taxon>
        <taxon>Spermatophyta</taxon>
        <taxon>Magnoliopsida</taxon>
        <taxon>Ranunculales</taxon>
        <taxon>Papaveraceae</taxon>
        <taxon>Papaveroideae</taxon>
        <taxon>Papaver</taxon>
    </lineage>
</organism>
<dbReference type="EMBL" id="JAJJMA010008128">
    <property type="protein sequence ID" value="MCL7022102.1"/>
    <property type="molecule type" value="Genomic_DNA"/>
</dbReference>
<evidence type="ECO:0000313" key="3">
    <source>
        <dbReference type="Proteomes" id="UP001177140"/>
    </source>
</evidence>
<dbReference type="Proteomes" id="UP001177140">
    <property type="component" value="Unassembled WGS sequence"/>
</dbReference>
<evidence type="ECO:0000256" key="1">
    <source>
        <dbReference type="SAM" id="MobiDB-lite"/>
    </source>
</evidence>
<dbReference type="CDD" id="cd06222">
    <property type="entry name" value="RNase_H_like"/>
    <property type="match status" value="1"/>
</dbReference>
<feature type="region of interest" description="Disordered" evidence="1">
    <location>
        <begin position="1"/>
        <end position="31"/>
    </location>
</feature>
<dbReference type="AlphaFoldDB" id="A0AA41RKP7"/>
<proteinExistence type="predicted"/>
<comment type="caution">
    <text evidence="2">The sequence shown here is derived from an EMBL/GenBank/DDBJ whole genome shotgun (WGS) entry which is preliminary data.</text>
</comment>
<protein>
    <submittedName>
        <fullName evidence="2">Uncharacterized protein</fullName>
    </submittedName>
</protein>
<sequence>MMASSSQSSSSKASSSQSSSNNEKVHPVRVPVPSGFNHSIYIDKNDPRFLIKSLSKPSSTKAMIDGYIVVGFPKSRMVLKGKYTMHIDGSYIGKLRGGFGVVIRNSDRKLVAALYGCSTAIFPDDPQAKRANYHELEAAFYGFLFCGRLNIACRDVQLITDCKAVVQIFDDKECIPNFGKDVETLCERFTNELGFEGHFKYNIHHGAKHVYRQANWPADSLSKLGMYCEESGEIYPADIEDGNPKREQYGPFVYFLERDEFGDPYVRDTSEGNASDDEV</sequence>